<organism evidence="3 4">
    <name type="scientific">Tanacetum coccineum</name>
    <dbReference type="NCBI Taxonomy" id="301880"/>
    <lineage>
        <taxon>Eukaryota</taxon>
        <taxon>Viridiplantae</taxon>
        <taxon>Streptophyta</taxon>
        <taxon>Embryophyta</taxon>
        <taxon>Tracheophyta</taxon>
        <taxon>Spermatophyta</taxon>
        <taxon>Magnoliopsida</taxon>
        <taxon>eudicotyledons</taxon>
        <taxon>Gunneridae</taxon>
        <taxon>Pentapetalae</taxon>
        <taxon>asterids</taxon>
        <taxon>campanulids</taxon>
        <taxon>Asterales</taxon>
        <taxon>Asteraceae</taxon>
        <taxon>Asteroideae</taxon>
        <taxon>Anthemideae</taxon>
        <taxon>Anthemidinae</taxon>
        <taxon>Tanacetum</taxon>
    </lineage>
</organism>
<dbReference type="Proteomes" id="UP001151760">
    <property type="component" value="Unassembled WGS sequence"/>
</dbReference>
<comment type="caution">
    <text evidence="3">The sequence shown here is derived from an EMBL/GenBank/DDBJ whole genome shotgun (WGS) entry which is preliminary data.</text>
</comment>
<reference evidence="3" key="1">
    <citation type="journal article" date="2022" name="Int. J. Mol. Sci.">
        <title>Draft Genome of Tanacetum Coccineum: Genomic Comparison of Closely Related Tanacetum-Family Plants.</title>
        <authorList>
            <person name="Yamashiro T."/>
            <person name="Shiraishi A."/>
            <person name="Nakayama K."/>
            <person name="Satake H."/>
        </authorList>
    </citation>
    <scope>NUCLEOTIDE SEQUENCE</scope>
</reference>
<feature type="coiled-coil region" evidence="1">
    <location>
        <begin position="19"/>
        <end position="60"/>
    </location>
</feature>
<gene>
    <name evidence="3" type="ORF">Tco_1016635</name>
</gene>
<feature type="compositionally biased region" description="Basic and acidic residues" evidence="2">
    <location>
        <begin position="109"/>
        <end position="122"/>
    </location>
</feature>
<keyword evidence="4" id="KW-1185">Reference proteome</keyword>
<feature type="region of interest" description="Disordered" evidence="2">
    <location>
        <begin position="92"/>
        <end position="146"/>
    </location>
</feature>
<accession>A0ABQ5FPE9</accession>
<name>A0ABQ5FPE9_9ASTR</name>
<evidence type="ECO:0000256" key="1">
    <source>
        <dbReference type="SAM" id="Coils"/>
    </source>
</evidence>
<dbReference type="EMBL" id="BQNB010017608">
    <property type="protein sequence ID" value="GJT65155.1"/>
    <property type="molecule type" value="Genomic_DNA"/>
</dbReference>
<evidence type="ECO:0000256" key="2">
    <source>
        <dbReference type="SAM" id="MobiDB-lite"/>
    </source>
</evidence>
<reference evidence="3" key="2">
    <citation type="submission" date="2022-01" db="EMBL/GenBank/DDBJ databases">
        <authorList>
            <person name="Yamashiro T."/>
            <person name="Shiraishi A."/>
            <person name="Satake H."/>
            <person name="Nakayama K."/>
        </authorList>
    </citation>
    <scope>NUCLEOTIDE SEQUENCE</scope>
</reference>
<evidence type="ECO:0000313" key="4">
    <source>
        <dbReference type="Proteomes" id="UP001151760"/>
    </source>
</evidence>
<evidence type="ECO:0000313" key="3">
    <source>
        <dbReference type="EMBL" id="GJT65155.1"/>
    </source>
</evidence>
<keyword evidence="1" id="KW-0175">Coiled coil</keyword>
<protein>
    <submittedName>
        <fullName evidence="3">Uncharacterized protein</fullName>
    </submittedName>
</protein>
<proteinExistence type="predicted"/>
<sequence>MTMPTPESIETADRLYKQSLQLEGDIGSLKLEIKKLKEKKPKLEEKIEMLGNAIRKLKEAGKERAEYLKGIKEKRKQKLGNFREKFARMKAELEGKSAEAPDNTEEEVMTEKEEGERTEAGGKAELCVPDCEEDDEELQPKKKKKP</sequence>